<name>A0A395JMH1_9GAMM</name>
<dbReference type="GO" id="GO:0003700">
    <property type="term" value="F:DNA-binding transcription factor activity"/>
    <property type="evidence" value="ECO:0007669"/>
    <property type="project" value="InterPro"/>
</dbReference>
<keyword evidence="1" id="KW-0805">Transcription regulation</keyword>
<keyword evidence="2" id="KW-0238">DNA-binding</keyword>
<feature type="transmembrane region" description="Helical" evidence="4">
    <location>
        <begin position="176"/>
        <end position="206"/>
    </location>
</feature>
<feature type="transmembrane region" description="Helical" evidence="4">
    <location>
        <begin position="134"/>
        <end position="155"/>
    </location>
</feature>
<dbReference type="AlphaFoldDB" id="A0A395JMH1"/>
<keyword evidence="4" id="KW-1133">Transmembrane helix</keyword>
<keyword evidence="4" id="KW-0812">Transmembrane</keyword>
<dbReference type="PANTHER" id="PTHR43280:SF29">
    <property type="entry name" value="ARAC-FAMILY TRANSCRIPTIONAL REGULATOR"/>
    <property type="match status" value="1"/>
</dbReference>
<accession>A0A395JMH1</accession>
<proteinExistence type="predicted"/>
<dbReference type="GO" id="GO:0043565">
    <property type="term" value="F:sequence-specific DNA binding"/>
    <property type="evidence" value="ECO:0007669"/>
    <property type="project" value="InterPro"/>
</dbReference>
<evidence type="ECO:0000256" key="2">
    <source>
        <dbReference type="ARBA" id="ARBA00023125"/>
    </source>
</evidence>
<organism evidence="6 7">
    <name type="scientific">Arenicella xantha</name>
    <dbReference type="NCBI Taxonomy" id="644221"/>
    <lineage>
        <taxon>Bacteria</taxon>
        <taxon>Pseudomonadati</taxon>
        <taxon>Pseudomonadota</taxon>
        <taxon>Gammaproteobacteria</taxon>
        <taxon>Arenicellales</taxon>
        <taxon>Arenicellaceae</taxon>
        <taxon>Arenicella</taxon>
    </lineage>
</organism>
<keyword evidence="4" id="KW-0472">Membrane</keyword>
<sequence length="374" mass="43027">MTAFLCLLFALLLLTLKSSKRTSNIFLSLFLIQQAAIPLDILISFGEEFRSVALNYSPNLFYFFSYGYWLEAPLLLWYVRSIIYKNYSLRATDLVLLVPFLAYLTHQWIYFYSVGSVDRVAELQTYQLQTTEEYIHWITLLREMFRVALGVVCLIELQRYRRHLRTNVYSADHDELAWLTILVTSFTLLRAWSMIVVSLMILSVLFGVTVNFGAAGLLGNYTAFLLVSLLIFYSLGHAHVHEGIDRDVDIAEPKPIAPEHRQNVLDYIEAHKPYTNTILTIDRLADQIGLPTRTLSNVINRQFNCNFYEFINGYRVNEATHLLSNHPEKTILEVMALAGFNSKATFNTFFKKKTGQTPSEFRANANKPKTLDKG</sequence>
<keyword evidence="7" id="KW-1185">Reference proteome</keyword>
<gene>
    <name evidence="6" type="ORF">DFR28_101228</name>
</gene>
<evidence type="ECO:0000256" key="3">
    <source>
        <dbReference type="ARBA" id="ARBA00023163"/>
    </source>
</evidence>
<dbReference type="Gene3D" id="1.10.10.60">
    <property type="entry name" value="Homeodomain-like"/>
    <property type="match status" value="2"/>
</dbReference>
<dbReference type="SUPFAM" id="SSF46689">
    <property type="entry name" value="Homeodomain-like"/>
    <property type="match status" value="1"/>
</dbReference>
<protein>
    <submittedName>
        <fullName evidence="6">AraC family transcriptional regulator</fullName>
    </submittedName>
</protein>
<dbReference type="InterPro" id="IPR018060">
    <property type="entry name" value="HTH_AraC"/>
</dbReference>
<evidence type="ECO:0000313" key="6">
    <source>
        <dbReference type="EMBL" id="RBP52844.1"/>
    </source>
</evidence>
<feature type="transmembrane region" description="Helical" evidence="4">
    <location>
        <begin position="60"/>
        <end position="79"/>
    </location>
</feature>
<evidence type="ECO:0000259" key="5">
    <source>
        <dbReference type="PROSITE" id="PS01124"/>
    </source>
</evidence>
<dbReference type="SMART" id="SM00342">
    <property type="entry name" value="HTH_ARAC"/>
    <property type="match status" value="1"/>
</dbReference>
<dbReference type="InParanoid" id="A0A395JMH1"/>
<feature type="transmembrane region" description="Helical" evidence="4">
    <location>
        <begin position="91"/>
        <end position="114"/>
    </location>
</feature>
<feature type="domain" description="HTH araC/xylS-type" evidence="5">
    <location>
        <begin position="262"/>
        <end position="364"/>
    </location>
</feature>
<dbReference type="PANTHER" id="PTHR43280">
    <property type="entry name" value="ARAC-FAMILY TRANSCRIPTIONAL REGULATOR"/>
    <property type="match status" value="1"/>
</dbReference>
<comment type="caution">
    <text evidence="6">The sequence shown here is derived from an EMBL/GenBank/DDBJ whole genome shotgun (WGS) entry which is preliminary data.</text>
</comment>
<reference evidence="6 7" key="1">
    <citation type="submission" date="2018-06" db="EMBL/GenBank/DDBJ databases">
        <title>Genomic Encyclopedia of Type Strains, Phase IV (KMG-IV): sequencing the most valuable type-strain genomes for metagenomic binning, comparative biology and taxonomic classification.</title>
        <authorList>
            <person name="Goeker M."/>
        </authorList>
    </citation>
    <scope>NUCLEOTIDE SEQUENCE [LARGE SCALE GENOMIC DNA]</scope>
    <source>
        <strain evidence="6 7">DSM 24032</strain>
    </source>
</reference>
<dbReference type="PROSITE" id="PS01124">
    <property type="entry name" value="HTH_ARAC_FAMILY_2"/>
    <property type="match status" value="1"/>
</dbReference>
<dbReference type="InterPro" id="IPR009057">
    <property type="entry name" value="Homeodomain-like_sf"/>
</dbReference>
<dbReference type="Pfam" id="PF12833">
    <property type="entry name" value="HTH_18"/>
    <property type="match status" value="1"/>
</dbReference>
<evidence type="ECO:0000256" key="4">
    <source>
        <dbReference type="SAM" id="Phobius"/>
    </source>
</evidence>
<dbReference type="Proteomes" id="UP000253083">
    <property type="component" value="Unassembled WGS sequence"/>
</dbReference>
<keyword evidence="3" id="KW-0804">Transcription</keyword>
<evidence type="ECO:0000313" key="7">
    <source>
        <dbReference type="Proteomes" id="UP000253083"/>
    </source>
</evidence>
<feature type="transmembrane region" description="Helical" evidence="4">
    <location>
        <begin position="212"/>
        <end position="236"/>
    </location>
</feature>
<dbReference type="EMBL" id="QNRT01000001">
    <property type="protein sequence ID" value="RBP52844.1"/>
    <property type="molecule type" value="Genomic_DNA"/>
</dbReference>
<evidence type="ECO:0000256" key="1">
    <source>
        <dbReference type="ARBA" id="ARBA00023015"/>
    </source>
</evidence>